<protein>
    <submittedName>
        <fullName evidence="3">Flagellar hook-length control protein FliK</fullName>
    </submittedName>
</protein>
<dbReference type="InterPro" id="IPR052563">
    <property type="entry name" value="FliK"/>
</dbReference>
<feature type="domain" description="Flagellar hook-length control protein-like C-terminal" evidence="2">
    <location>
        <begin position="291"/>
        <end position="370"/>
    </location>
</feature>
<dbReference type="InterPro" id="IPR021136">
    <property type="entry name" value="Flagellar_hook_control-like_C"/>
</dbReference>
<dbReference type="CDD" id="cd17470">
    <property type="entry name" value="T3SS_Flik_C"/>
    <property type="match status" value="1"/>
</dbReference>
<dbReference type="Proteomes" id="UP000767291">
    <property type="component" value="Unassembled WGS sequence"/>
</dbReference>
<dbReference type="InterPro" id="IPR038610">
    <property type="entry name" value="FliK-like_C_sf"/>
</dbReference>
<feature type="region of interest" description="Disordered" evidence="1">
    <location>
        <begin position="40"/>
        <end position="59"/>
    </location>
</feature>
<evidence type="ECO:0000313" key="3">
    <source>
        <dbReference type="EMBL" id="MBP1855648.1"/>
    </source>
</evidence>
<keyword evidence="4" id="KW-1185">Reference proteome</keyword>
<gene>
    <name evidence="3" type="ORF">J2Z43_002046</name>
</gene>
<dbReference type="Pfam" id="PF02120">
    <property type="entry name" value="Flg_hook"/>
    <property type="match status" value="1"/>
</dbReference>
<proteinExistence type="predicted"/>
<dbReference type="Gene3D" id="3.30.750.140">
    <property type="match status" value="1"/>
</dbReference>
<accession>A0ABS4ECH9</accession>
<name>A0ABS4ECH9_9FIRM</name>
<organism evidence="3 4">
    <name type="scientific">Metaclostridioides mangenotii</name>
    <dbReference type="NCBI Taxonomy" id="1540"/>
    <lineage>
        <taxon>Bacteria</taxon>
        <taxon>Bacillati</taxon>
        <taxon>Bacillota</taxon>
        <taxon>Clostridia</taxon>
        <taxon>Peptostreptococcales</taxon>
        <taxon>Peptostreptococcaceae</taxon>
        <taxon>Metaclostridioides</taxon>
    </lineage>
</organism>
<dbReference type="RefSeq" id="WP_209457065.1">
    <property type="nucleotide sequence ID" value="NZ_BAAACS010000004.1"/>
</dbReference>
<evidence type="ECO:0000313" key="4">
    <source>
        <dbReference type="Proteomes" id="UP000767291"/>
    </source>
</evidence>
<comment type="caution">
    <text evidence="3">The sequence shown here is derived from an EMBL/GenBank/DDBJ whole genome shotgun (WGS) entry which is preliminary data.</text>
</comment>
<evidence type="ECO:0000259" key="2">
    <source>
        <dbReference type="Pfam" id="PF02120"/>
    </source>
</evidence>
<feature type="compositionally biased region" description="Basic and acidic residues" evidence="1">
    <location>
        <begin position="46"/>
        <end position="59"/>
    </location>
</feature>
<dbReference type="EMBL" id="JAGGJX010000004">
    <property type="protein sequence ID" value="MBP1855648.1"/>
    <property type="molecule type" value="Genomic_DNA"/>
</dbReference>
<sequence>MKLDFNSESIAFSEKKNEVRDTFSTSKKISETNKNKFTDKLGSVNKKTEKNKDREELDSNKISEEDSSLLYAFLESILNQTTELAEVTIGLGETDKLGKLDCSVNLIDQLAGREELNKMMNDLKSAITAADLGKLSSDDEGITKLDKLIALMLEETEPLDVKEILEKNLDIIKNKISKIIEHKDFDYSSQEDLSVEGDQYSDLYDLKSMNNVSEIDDKLSKNESLVVLEKIADLKNYKNNISSEFSSVVEPSHDVNLAQNKEFKLGDIGTDKLPSYITRANIEQDIVKIVKYIKSNGLEQMTIRLKPDELGEMNIKLSKQDGEMFGIITVANKNVYDLVNKNTLDLKQHLESLNINLKEITVNVSDQGAQQFDLSKQDFDQHSYRENKKSFSGEDKENINTENKIDKINENTDDRLDILA</sequence>
<evidence type="ECO:0000256" key="1">
    <source>
        <dbReference type="SAM" id="MobiDB-lite"/>
    </source>
</evidence>
<keyword evidence="3" id="KW-0282">Flagellum</keyword>
<keyword evidence="3" id="KW-0969">Cilium</keyword>
<reference evidence="3 4" key="1">
    <citation type="submission" date="2021-03" db="EMBL/GenBank/DDBJ databases">
        <title>Genomic Encyclopedia of Type Strains, Phase IV (KMG-IV): sequencing the most valuable type-strain genomes for metagenomic binning, comparative biology and taxonomic classification.</title>
        <authorList>
            <person name="Goeker M."/>
        </authorList>
    </citation>
    <scope>NUCLEOTIDE SEQUENCE [LARGE SCALE GENOMIC DNA]</scope>
    <source>
        <strain evidence="3 4">DSM 1289</strain>
    </source>
</reference>
<dbReference type="PANTHER" id="PTHR37533">
    <property type="entry name" value="FLAGELLAR HOOK-LENGTH CONTROL PROTEIN"/>
    <property type="match status" value="1"/>
</dbReference>
<dbReference type="PANTHER" id="PTHR37533:SF2">
    <property type="entry name" value="FLAGELLAR HOOK-LENGTH CONTROL PROTEIN"/>
    <property type="match status" value="1"/>
</dbReference>
<keyword evidence="3" id="KW-0966">Cell projection</keyword>